<dbReference type="AlphaFoldDB" id="A0A1F4UJW1"/>
<evidence type="ECO:0000313" key="1">
    <source>
        <dbReference type="EMBL" id="OGC45244.1"/>
    </source>
</evidence>
<evidence type="ECO:0000313" key="2">
    <source>
        <dbReference type="Proteomes" id="UP000178615"/>
    </source>
</evidence>
<proteinExistence type="predicted"/>
<protein>
    <submittedName>
        <fullName evidence="1">Uncharacterized protein</fullName>
    </submittedName>
</protein>
<gene>
    <name evidence="1" type="ORF">A2V49_01430</name>
</gene>
<dbReference type="EMBL" id="MEUV01000045">
    <property type="protein sequence ID" value="OGC45244.1"/>
    <property type="molecule type" value="Genomic_DNA"/>
</dbReference>
<comment type="caution">
    <text evidence="1">The sequence shown here is derived from an EMBL/GenBank/DDBJ whole genome shotgun (WGS) entry which is preliminary data.</text>
</comment>
<sequence length="87" mass="9692">MKRIILLIIIIAAALGFFLYKKNSVAVAGVSNNANFVSNEKFETTLQSNLNLIWNELEKQRNDINATNARLDAIGESINEINTKLAQ</sequence>
<name>A0A1F4UJW1_UNCKA</name>
<dbReference type="Proteomes" id="UP000178615">
    <property type="component" value="Unassembled WGS sequence"/>
</dbReference>
<organism evidence="1 2">
    <name type="scientific">candidate division WWE3 bacterium RBG_19FT_COMBO_34_6</name>
    <dbReference type="NCBI Taxonomy" id="1802612"/>
    <lineage>
        <taxon>Bacteria</taxon>
        <taxon>Katanobacteria</taxon>
    </lineage>
</organism>
<accession>A0A1F4UJW1</accession>
<reference evidence="1 2" key="1">
    <citation type="journal article" date="2016" name="Nat. Commun.">
        <title>Thousands of microbial genomes shed light on interconnected biogeochemical processes in an aquifer system.</title>
        <authorList>
            <person name="Anantharaman K."/>
            <person name="Brown C.T."/>
            <person name="Hug L.A."/>
            <person name="Sharon I."/>
            <person name="Castelle C.J."/>
            <person name="Probst A.J."/>
            <person name="Thomas B.C."/>
            <person name="Singh A."/>
            <person name="Wilkins M.J."/>
            <person name="Karaoz U."/>
            <person name="Brodie E.L."/>
            <person name="Williams K.H."/>
            <person name="Hubbard S.S."/>
            <person name="Banfield J.F."/>
        </authorList>
    </citation>
    <scope>NUCLEOTIDE SEQUENCE [LARGE SCALE GENOMIC DNA]</scope>
</reference>